<keyword evidence="2" id="KW-1185">Reference proteome</keyword>
<dbReference type="Gene3D" id="3.40.50.300">
    <property type="entry name" value="P-loop containing nucleotide triphosphate hydrolases"/>
    <property type="match status" value="1"/>
</dbReference>
<reference evidence="2" key="1">
    <citation type="submission" date="2018-07" db="EMBL/GenBank/DDBJ databases">
        <authorList>
            <person name="Liu B.-T."/>
            <person name="Du Z."/>
        </authorList>
    </citation>
    <scope>NUCLEOTIDE SEQUENCE [LARGE SCALE GENOMIC DNA]</scope>
    <source>
        <strain evidence="2">XYN52</strain>
    </source>
</reference>
<dbReference type="EMBL" id="QQNH01000005">
    <property type="protein sequence ID" value="RDE09539.1"/>
    <property type="molecule type" value="Genomic_DNA"/>
</dbReference>
<dbReference type="Proteomes" id="UP000253759">
    <property type="component" value="Unassembled WGS sequence"/>
</dbReference>
<gene>
    <name evidence="1" type="ORF">DVH29_05095</name>
</gene>
<comment type="caution">
    <text evidence="1">The sequence shown here is derived from an EMBL/GenBank/DDBJ whole genome shotgun (WGS) entry which is preliminary data.</text>
</comment>
<evidence type="ECO:0000313" key="2">
    <source>
        <dbReference type="Proteomes" id="UP000253759"/>
    </source>
</evidence>
<accession>A0A369W694</accession>
<dbReference type="SUPFAM" id="SSF53795">
    <property type="entry name" value="PEP carboxykinase-like"/>
    <property type="match status" value="1"/>
</dbReference>
<organism evidence="1 2">
    <name type="scientific">Pelagibacterium lacus</name>
    <dbReference type="NCBI Taxonomy" id="2282655"/>
    <lineage>
        <taxon>Bacteria</taxon>
        <taxon>Pseudomonadati</taxon>
        <taxon>Pseudomonadota</taxon>
        <taxon>Alphaproteobacteria</taxon>
        <taxon>Hyphomicrobiales</taxon>
        <taxon>Devosiaceae</taxon>
        <taxon>Pelagibacterium</taxon>
    </lineage>
</organism>
<evidence type="ECO:0000313" key="1">
    <source>
        <dbReference type="EMBL" id="RDE09539.1"/>
    </source>
</evidence>
<name>A0A369W694_9HYPH</name>
<dbReference type="InterPro" id="IPR027417">
    <property type="entry name" value="P-loop_NTPase"/>
</dbReference>
<sequence length="373" mass="40578">MHAVETIDGPGAIVWMRQVIERLSSAPPGGFDRRALSVAGIDLELVFDDTAMADDYCDILCHTAQSGPPSTHIFVLSRPDLIGLALPDLDQATCSPDQFQALAGAAGLRAAYPFQAQTWKFFDTARHIGVQLTASRAALPLWDATAPLRHHFHWMLDARSQRLVHAATLGHEGRGVVLFGAGGAGKSGTTLAGLSVGLKTVGDDYVALAMADACMAHPLFRVVKQDRSGLDRHPALREQTAHMDENWRGKVMFDPSDFYPDPFADQLRIGAVVLPHIAHAEHPLLRPAKAREAMLALMTSNLHQFPAEPETGMAFYARLLAKIPCFHLDLCGEARKNGLLLKRFIAAGFPQAGLRYDEALSDPIRSSRSNGRV</sequence>
<dbReference type="AlphaFoldDB" id="A0A369W694"/>
<protein>
    <submittedName>
        <fullName evidence="1">Serine kinase</fullName>
    </submittedName>
</protein>
<proteinExistence type="predicted"/>
<keyword evidence="1" id="KW-0808">Transferase</keyword>
<dbReference type="GO" id="GO:0016301">
    <property type="term" value="F:kinase activity"/>
    <property type="evidence" value="ECO:0007669"/>
    <property type="project" value="UniProtKB-KW"/>
</dbReference>
<keyword evidence="1" id="KW-0418">Kinase</keyword>